<feature type="transmembrane region" description="Helical" evidence="1">
    <location>
        <begin position="7"/>
        <end position="38"/>
    </location>
</feature>
<dbReference type="Proteomes" id="UP000054526">
    <property type="component" value="Unassembled WGS sequence"/>
</dbReference>
<reference evidence="3 4" key="1">
    <citation type="submission" date="2014-12" db="EMBL/GenBank/DDBJ databases">
        <title>Draft genome sequence of Cohnella kolymensis strain B-2846.</title>
        <authorList>
            <person name="Karlyshev A.V."/>
            <person name="Kudryashova E.B."/>
        </authorList>
    </citation>
    <scope>NUCLEOTIDE SEQUENCE [LARGE SCALE GENOMIC DNA]</scope>
    <source>
        <strain evidence="3 4">VKM B-2846</strain>
    </source>
</reference>
<comment type="caution">
    <text evidence="3">The sequence shown here is derived from an EMBL/GenBank/DDBJ whole genome shotgun (WGS) entry which is preliminary data.</text>
</comment>
<sequence>MRRPSNAILFIAAGFYLALGGLAGYTTVNAIVILLLGIDRYRFDRARLSVVLIAVSILVLLINQFALFAVVVLVSLGTYYFRSRPPAFGTYVNKHRLLLNMRLDEQSWVLHSMSFWHALGEIRMDMSLAVPEDKETTIVLQGLVGDVDLIIPEDYGLQVEASVLVGQIGFKQSKEGGMFHRLSWRSPDYDQREQRLKLQMFYLVGDIKIRTI</sequence>
<dbReference type="EMBL" id="JXAL01000013">
    <property type="protein sequence ID" value="KIL36256.1"/>
    <property type="molecule type" value="Genomic_DNA"/>
</dbReference>
<keyword evidence="1" id="KW-0812">Transmembrane</keyword>
<evidence type="ECO:0000313" key="3">
    <source>
        <dbReference type="EMBL" id="KIL36256.1"/>
    </source>
</evidence>
<accession>A0ABR5A5B6</accession>
<dbReference type="Pfam" id="PF09922">
    <property type="entry name" value="LiaF-like_C"/>
    <property type="match status" value="1"/>
</dbReference>
<evidence type="ECO:0000259" key="2">
    <source>
        <dbReference type="Pfam" id="PF09922"/>
    </source>
</evidence>
<dbReference type="InterPro" id="IPR024425">
    <property type="entry name" value="LiaF-like_C"/>
</dbReference>
<dbReference type="InterPro" id="IPR047793">
    <property type="entry name" value="LiaF_C"/>
</dbReference>
<evidence type="ECO:0000313" key="4">
    <source>
        <dbReference type="Proteomes" id="UP000054526"/>
    </source>
</evidence>
<keyword evidence="4" id="KW-1185">Reference proteome</keyword>
<dbReference type="NCBIfam" id="NF040535">
    <property type="entry name" value="LiaF_C_term"/>
    <property type="match status" value="1"/>
</dbReference>
<gene>
    <name evidence="3" type="ORF">SD71_08820</name>
</gene>
<dbReference type="RefSeq" id="WP_041062058.1">
    <property type="nucleotide sequence ID" value="NZ_JXAL01000013.1"/>
</dbReference>
<evidence type="ECO:0000256" key="1">
    <source>
        <dbReference type="SAM" id="Phobius"/>
    </source>
</evidence>
<organism evidence="3 4">
    <name type="scientific">Cohnella kolymensis</name>
    <dbReference type="NCBI Taxonomy" id="1590652"/>
    <lineage>
        <taxon>Bacteria</taxon>
        <taxon>Bacillati</taxon>
        <taxon>Bacillota</taxon>
        <taxon>Bacilli</taxon>
        <taxon>Bacillales</taxon>
        <taxon>Paenibacillaceae</taxon>
        <taxon>Cohnella</taxon>
    </lineage>
</organism>
<feature type="domain" description="Cell wall-active antibiotics response LiaF-like C-terminal" evidence="2">
    <location>
        <begin position="101"/>
        <end position="209"/>
    </location>
</feature>
<keyword evidence="1" id="KW-1133">Transmembrane helix</keyword>
<name>A0ABR5A5B6_9BACL</name>
<feature type="transmembrane region" description="Helical" evidence="1">
    <location>
        <begin position="50"/>
        <end position="74"/>
    </location>
</feature>
<protein>
    <recommendedName>
        <fullName evidence="2">Cell wall-active antibiotics response LiaF-like C-terminal domain-containing protein</fullName>
    </recommendedName>
</protein>
<keyword evidence="1" id="KW-0472">Membrane</keyword>
<proteinExistence type="predicted"/>